<keyword evidence="7 10" id="KW-0496">Mitochondrion</keyword>
<reference evidence="12 13" key="1">
    <citation type="journal article" date="2017" name="Environ. Microbiol.">
        <title>Decay of the glycolytic pathway and adaptation to intranuclear parasitism within Enterocytozoonidae microsporidia.</title>
        <authorList>
            <person name="Wiredu Boakye D."/>
            <person name="Jaroenlak P."/>
            <person name="Prachumwat A."/>
            <person name="Williams T.A."/>
            <person name="Bateman K.S."/>
            <person name="Itsathitphaisarn O."/>
            <person name="Sritunyalucksana K."/>
            <person name="Paszkiewicz K.H."/>
            <person name="Moore K.A."/>
            <person name="Stentiford G.D."/>
            <person name="Williams B.A."/>
        </authorList>
    </citation>
    <scope>NUCLEOTIDE SEQUENCE [LARGE SCALE GENOMIC DNA]</scope>
    <source>
        <strain evidence="12 13">GB1</strain>
    </source>
</reference>
<feature type="binding site" evidence="10">
    <location>
        <begin position="241"/>
        <end position="242"/>
    </location>
    <ligand>
        <name>S-adenosyl-L-methionine</name>
        <dbReference type="ChEBI" id="CHEBI:59789"/>
    </ligand>
</feature>
<accession>A0A1X0QED7</accession>
<dbReference type="Pfam" id="PF02475">
    <property type="entry name" value="TRM5-TYW2_MTfase"/>
    <property type="match status" value="1"/>
</dbReference>
<dbReference type="PANTHER" id="PTHR23245:SF43">
    <property type="entry name" value="TRNA (GUANINE(37)-N1)-METHYLTRANSFERASE 2"/>
    <property type="match status" value="1"/>
</dbReference>
<evidence type="ECO:0000256" key="8">
    <source>
        <dbReference type="ARBA" id="ARBA00023242"/>
    </source>
</evidence>
<comment type="similarity">
    <text evidence="1">Belongs to the class I-like SAM-binding methyltransferase superfamily. TRM5/TYW2 family.</text>
</comment>
<evidence type="ECO:0000313" key="13">
    <source>
        <dbReference type="Proteomes" id="UP000192356"/>
    </source>
</evidence>
<keyword evidence="6 10" id="KW-0819">tRNA processing</keyword>
<evidence type="ECO:0000256" key="10">
    <source>
        <dbReference type="HAMAP-Rule" id="MF_03152"/>
    </source>
</evidence>
<dbReference type="Pfam" id="PF25133">
    <property type="entry name" value="TYW2_N_2"/>
    <property type="match status" value="1"/>
</dbReference>
<keyword evidence="5 10" id="KW-0949">S-adenosyl-L-methionine</keyword>
<dbReference type="InterPro" id="IPR056744">
    <property type="entry name" value="TRM5/TYW2-like_N"/>
</dbReference>
<dbReference type="OrthoDB" id="408788at2759"/>
<dbReference type="GO" id="GO:0052906">
    <property type="term" value="F:tRNA (guanine(37)-N1)-methyltransferase activity"/>
    <property type="evidence" value="ECO:0007669"/>
    <property type="project" value="UniProtKB-UniRule"/>
</dbReference>
<dbReference type="PROSITE" id="PS51684">
    <property type="entry name" value="SAM_MT_TRM5_TYW2"/>
    <property type="match status" value="1"/>
</dbReference>
<dbReference type="FunFam" id="3.30.300.110:FF:000001">
    <property type="entry name" value="tRNA (guanine(37)-N1)-methyltransferase"/>
    <property type="match status" value="1"/>
</dbReference>
<dbReference type="GO" id="GO:0005634">
    <property type="term" value="C:nucleus"/>
    <property type="evidence" value="ECO:0007669"/>
    <property type="project" value="UniProtKB-SubCell"/>
</dbReference>
<dbReference type="Gene3D" id="3.30.300.110">
    <property type="entry name" value="Met-10+ protein-like domains"/>
    <property type="match status" value="1"/>
</dbReference>
<dbReference type="Proteomes" id="UP000192356">
    <property type="component" value="Unassembled WGS sequence"/>
</dbReference>
<evidence type="ECO:0000256" key="3">
    <source>
        <dbReference type="ARBA" id="ARBA00022603"/>
    </source>
</evidence>
<sequence length="361" mass="42588">MMTFEEKDQLLEKVSETIVVFGVWISKLKLNLFLSDYRKLLFEKKGIPHVISINKEYKKFDVSVDEIQKGNLLVLLSESIKNFDVVKAKLRLNFNYFNHTEILRKIIPEKYAISAFEEVGDIIHLNLHDEVLNYKHIIAWVLNKKFNKTVINKKGKIDNVYRNYEYEVLEGEEKFTTMVRESNVKIYVDLSKVYWCSRLQGERMNLIKEIESKSVVCDPFCGVGPHVLPLLKKDCKVYANDLNPDAIKCLKKSLKLNKFTCDTVYCEDAKKFLISLQNIKIDHFIFNLPEQSLDFVKFLPSFKNNNYTLHCYFFCRDNKNINDEIYEKTKYHLDIKYVKHVRKVSPSKSVYKLTIKSELLK</sequence>
<dbReference type="HAMAP" id="MF_03152">
    <property type="entry name" value="TRM5"/>
    <property type="match status" value="1"/>
</dbReference>
<dbReference type="GO" id="GO:0002939">
    <property type="term" value="P:tRNA N1-guanine methylation"/>
    <property type="evidence" value="ECO:0007669"/>
    <property type="project" value="TreeGrafter"/>
</dbReference>
<feature type="binding site" evidence="10">
    <location>
        <position position="287"/>
    </location>
    <ligand>
        <name>S-adenosyl-L-methionine</name>
        <dbReference type="ChEBI" id="CHEBI:59789"/>
    </ligand>
</feature>
<evidence type="ECO:0000259" key="11">
    <source>
        <dbReference type="PROSITE" id="PS51684"/>
    </source>
</evidence>
<keyword evidence="4 10" id="KW-0808">Transferase</keyword>
<comment type="subcellular location">
    <subcellularLocation>
        <location evidence="10">Mitochondrion matrix</location>
    </subcellularLocation>
    <subcellularLocation>
        <location evidence="10">Nucleus</location>
    </subcellularLocation>
    <subcellularLocation>
        <location evidence="10">Cytoplasm</location>
    </subcellularLocation>
    <text evidence="10">Predominantly in the mitochondria and in the nucleus.</text>
</comment>
<comment type="catalytic activity">
    <reaction evidence="9 10">
        <text>guanosine(37) in tRNA + S-adenosyl-L-methionine = N(1)-methylguanosine(37) in tRNA + S-adenosyl-L-homocysteine + H(+)</text>
        <dbReference type="Rhea" id="RHEA:36899"/>
        <dbReference type="Rhea" id="RHEA-COMP:10145"/>
        <dbReference type="Rhea" id="RHEA-COMP:10147"/>
        <dbReference type="ChEBI" id="CHEBI:15378"/>
        <dbReference type="ChEBI" id="CHEBI:57856"/>
        <dbReference type="ChEBI" id="CHEBI:59789"/>
        <dbReference type="ChEBI" id="CHEBI:73542"/>
        <dbReference type="ChEBI" id="CHEBI:74269"/>
        <dbReference type="EC" id="2.1.1.228"/>
    </reaction>
</comment>
<evidence type="ECO:0000256" key="5">
    <source>
        <dbReference type="ARBA" id="ARBA00022691"/>
    </source>
</evidence>
<keyword evidence="13" id="KW-1185">Reference proteome</keyword>
<dbReference type="VEuPathDB" id="MicrosporidiaDB:A0H76_2881"/>
<dbReference type="InterPro" id="IPR056743">
    <property type="entry name" value="TRM5-TYW2-like_MTfase"/>
</dbReference>
<dbReference type="PANTHER" id="PTHR23245">
    <property type="entry name" value="TRNA METHYLTRANSFERASE"/>
    <property type="match status" value="1"/>
</dbReference>
<evidence type="ECO:0000256" key="9">
    <source>
        <dbReference type="ARBA" id="ARBA00047783"/>
    </source>
</evidence>
<proteinExistence type="inferred from homology"/>
<dbReference type="AlphaFoldDB" id="A0A1X0QED7"/>
<dbReference type="InterPro" id="IPR029063">
    <property type="entry name" value="SAM-dependent_MTases_sf"/>
</dbReference>
<dbReference type="VEuPathDB" id="MicrosporidiaDB:HERIO_61"/>
<feature type="domain" description="SAM-dependent methyltransferase TRM5/TYW2-type" evidence="11">
    <location>
        <begin position="116"/>
        <end position="359"/>
    </location>
</feature>
<feature type="binding site" evidence="10">
    <location>
        <begin position="268"/>
        <end position="269"/>
    </location>
    <ligand>
        <name>S-adenosyl-L-methionine</name>
        <dbReference type="ChEBI" id="CHEBI:59789"/>
    </ligand>
</feature>
<comment type="subunit">
    <text evidence="10">Monomer.</text>
</comment>
<evidence type="ECO:0000256" key="7">
    <source>
        <dbReference type="ARBA" id="ARBA00023128"/>
    </source>
</evidence>
<keyword evidence="8 10" id="KW-0539">Nucleus</keyword>
<protein>
    <recommendedName>
        <fullName evidence="10">tRNA (guanine(37)-N1)-methyltransferase</fullName>
        <ecNumber evidence="10">2.1.1.228</ecNumber>
    </recommendedName>
    <alternativeName>
        <fullName evidence="10">M1G-methyltransferase</fullName>
    </alternativeName>
    <alternativeName>
        <fullName evidence="10">tRNA [GM37] methyltransferase</fullName>
    </alternativeName>
    <alternativeName>
        <fullName evidence="10">tRNA methyltransferase 5</fullName>
    </alternativeName>
</protein>
<name>A0A1X0QED7_9MICR</name>
<evidence type="ECO:0000313" key="12">
    <source>
        <dbReference type="EMBL" id="ORD98158.1"/>
    </source>
</evidence>
<evidence type="ECO:0000256" key="2">
    <source>
        <dbReference type="ARBA" id="ARBA00022490"/>
    </source>
</evidence>
<dbReference type="EC" id="2.1.1.228" evidence="10"/>
<dbReference type="Gene3D" id="3.40.50.150">
    <property type="entry name" value="Vaccinia Virus protein VP39"/>
    <property type="match status" value="1"/>
</dbReference>
<evidence type="ECO:0000256" key="6">
    <source>
        <dbReference type="ARBA" id="ARBA00022694"/>
    </source>
</evidence>
<feature type="binding site" evidence="10">
    <location>
        <position position="203"/>
    </location>
    <ligand>
        <name>S-adenosyl-L-methionine</name>
        <dbReference type="ChEBI" id="CHEBI:59789"/>
    </ligand>
</feature>
<evidence type="ECO:0000256" key="1">
    <source>
        <dbReference type="ARBA" id="ARBA00009775"/>
    </source>
</evidence>
<dbReference type="GO" id="GO:0070901">
    <property type="term" value="P:mitochondrial tRNA methylation"/>
    <property type="evidence" value="ECO:0007669"/>
    <property type="project" value="UniProtKB-ARBA"/>
</dbReference>
<dbReference type="InterPro" id="IPR030382">
    <property type="entry name" value="MeTrfase_TRM5/TYW2"/>
</dbReference>
<evidence type="ECO:0000256" key="4">
    <source>
        <dbReference type="ARBA" id="ARBA00022679"/>
    </source>
</evidence>
<keyword evidence="3 10" id="KW-0489">Methyltransferase</keyword>
<gene>
    <name evidence="10 12" type="primary">TRM5</name>
    <name evidence="12" type="ORF">HERIO_61</name>
</gene>
<dbReference type="SUPFAM" id="SSF53335">
    <property type="entry name" value="S-adenosyl-L-methionine-dependent methyltransferases"/>
    <property type="match status" value="1"/>
</dbReference>
<dbReference type="VEuPathDB" id="MicrosporidiaDB:A0H76_2752"/>
<dbReference type="CDD" id="cd02440">
    <property type="entry name" value="AdoMet_MTases"/>
    <property type="match status" value="1"/>
</dbReference>
<comment type="function">
    <text evidence="10">Specifically methylates the N1 position of guanosine-37 in various cytoplasmic and mitochondrial tRNAs. Methylation is not dependent on the nature of the nucleoside 5' of the target nucleoside. This is the first step in the biosynthesis of wybutosine (yW), a modified base adjacent to the anticodon of tRNAs and required for accurate decoding.</text>
</comment>
<keyword evidence="2 10" id="KW-0963">Cytoplasm</keyword>
<comment type="similarity">
    <text evidence="10">Belongs to the TRM5 / TYW2 family.</text>
</comment>
<dbReference type="EMBL" id="LVKB01000001">
    <property type="protein sequence ID" value="ORD98158.1"/>
    <property type="molecule type" value="Genomic_DNA"/>
</dbReference>
<dbReference type="InterPro" id="IPR025792">
    <property type="entry name" value="tRNA_Gua_MeTrfase_euk"/>
</dbReference>
<organism evidence="12 13">
    <name type="scientific">Hepatospora eriocheir</name>
    <dbReference type="NCBI Taxonomy" id="1081669"/>
    <lineage>
        <taxon>Eukaryota</taxon>
        <taxon>Fungi</taxon>
        <taxon>Fungi incertae sedis</taxon>
        <taxon>Microsporidia</taxon>
        <taxon>Hepatosporidae</taxon>
        <taxon>Hepatospora</taxon>
    </lineage>
</organism>
<comment type="caution">
    <text evidence="12">The sequence shown here is derived from an EMBL/GenBank/DDBJ whole genome shotgun (WGS) entry which is preliminary data.</text>
</comment>
<dbReference type="GO" id="GO:0005759">
    <property type="term" value="C:mitochondrial matrix"/>
    <property type="evidence" value="ECO:0007669"/>
    <property type="project" value="UniProtKB-SubCell"/>
</dbReference>